<protein>
    <recommendedName>
        <fullName evidence="4">DUF4281 domain-containing protein</fullName>
    </recommendedName>
</protein>
<keyword evidence="1" id="KW-1133">Transmembrane helix</keyword>
<evidence type="ECO:0000313" key="2">
    <source>
        <dbReference type="EMBL" id="MEN3746388.1"/>
    </source>
</evidence>
<dbReference type="Proteomes" id="UP001427805">
    <property type="component" value="Unassembled WGS sequence"/>
</dbReference>
<accession>A0ABV0B477</accession>
<evidence type="ECO:0000313" key="3">
    <source>
        <dbReference type="Proteomes" id="UP001427805"/>
    </source>
</evidence>
<sequence length="100" mass="11397">MPVTILGAFSWSMFFWLLPGLNGLVLAGRHRWRDVGLSVLALVIHLAGMIAVFALREQGMLTGIWRQYAYDLVLVLTVTPLVKVMMDQQATVEMRRILRR</sequence>
<proteinExistence type="predicted"/>
<name>A0ABV0B477_9SPHN</name>
<evidence type="ECO:0000256" key="1">
    <source>
        <dbReference type="SAM" id="Phobius"/>
    </source>
</evidence>
<keyword evidence="1" id="KW-0472">Membrane</keyword>
<keyword evidence="3" id="KW-1185">Reference proteome</keyword>
<reference evidence="2 3" key="1">
    <citation type="submission" date="2024-05" db="EMBL/GenBank/DDBJ databases">
        <title>Sphingomonas sp. HF-S3 16S ribosomal RNA gene Genome sequencing and assembly.</title>
        <authorList>
            <person name="Lee H."/>
        </authorList>
    </citation>
    <scope>NUCLEOTIDE SEQUENCE [LARGE SCALE GENOMIC DNA]</scope>
    <source>
        <strain evidence="2 3">HF-S3</strain>
    </source>
</reference>
<feature type="transmembrane region" description="Helical" evidence="1">
    <location>
        <begin position="35"/>
        <end position="55"/>
    </location>
</feature>
<keyword evidence="1" id="KW-0812">Transmembrane</keyword>
<dbReference type="EMBL" id="JBDIZK010000002">
    <property type="protein sequence ID" value="MEN3746388.1"/>
    <property type="molecule type" value="Genomic_DNA"/>
</dbReference>
<feature type="transmembrane region" description="Helical" evidence="1">
    <location>
        <begin position="67"/>
        <end position="86"/>
    </location>
</feature>
<organism evidence="2 3">
    <name type="scientific">Sphingomonas rustica</name>
    <dbReference type="NCBI Taxonomy" id="3103142"/>
    <lineage>
        <taxon>Bacteria</taxon>
        <taxon>Pseudomonadati</taxon>
        <taxon>Pseudomonadota</taxon>
        <taxon>Alphaproteobacteria</taxon>
        <taxon>Sphingomonadales</taxon>
        <taxon>Sphingomonadaceae</taxon>
        <taxon>Sphingomonas</taxon>
    </lineage>
</organism>
<gene>
    <name evidence="2" type="ORF">TPR58_04350</name>
</gene>
<comment type="caution">
    <text evidence="2">The sequence shown here is derived from an EMBL/GenBank/DDBJ whole genome shotgun (WGS) entry which is preliminary data.</text>
</comment>
<feature type="transmembrane region" description="Helical" evidence="1">
    <location>
        <begin position="6"/>
        <end position="28"/>
    </location>
</feature>
<evidence type="ECO:0008006" key="4">
    <source>
        <dbReference type="Google" id="ProtNLM"/>
    </source>
</evidence>